<gene>
    <name evidence="3" type="ORF">FHP25_35490</name>
</gene>
<dbReference type="Pfam" id="PF00903">
    <property type="entry name" value="Glyoxalase"/>
    <property type="match status" value="1"/>
</dbReference>
<evidence type="ECO:0000256" key="1">
    <source>
        <dbReference type="SAM" id="MobiDB-lite"/>
    </source>
</evidence>
<dbReference type="SUPFAM" id="SSF54593">
    <property type="entry name" value="Glyoxalase/Bleomycin resistance protein/Dihydroxybiphenyl dioxygenase"/>
    <property type="match status" value="1"/>
</dbReference>
<dbReference type="Gene3D" id="3.10.180.10">
    <property type="entry name" value="2,3-Dihydroxybiphenyl 1,2-Dioxygenase, domain 1"/>
    <property type="match status" value="1"/>
</dbReference>
<dbReference type="AlphaFoldDB" id="A0A5C8P994"/>
<dbReference type="InterPro" id="IPR037523">
    <property type="entry name" value="VOC_core"/>
</dbReference>
<reference evidence="3 4" key="1">
    <citation type="submission" date="2019-06" db="EMBL/GenBank/DDBJ databases">
        <title>New taxonomy in bacterial strain CC-CFT640, isolated from vineyard.</title>
        <authorList>
            <person name="Lin S.-Y."/>
            <person name="Tsai C.-F."/>
            <person name="Young C.-C."/>
        </authorList>
    </citation>
    <scope>NUCLEOTIDE SEQUENCE [LARGE SCALE GENOMIC DNA]</scope>
    <source>
        <strain evidence="3 4">CC-CFT640</strain>
    </source>
</reference>
<dbReference type="PROSITE" id="PS51819">
    <property type="entry name" value="VOC"/>
    <property type="match status" value="1"/>
</dbReference>
<evidence type="ECO:0000313" key="4">
    <source>
        <dbReference type="Proteomes" id="UP000321638"/>
    </source>
</evidence>
<dbReference type="GO" id="GO:0051213">
    <property type="term" value="F:dioxygenase activity"/>
    <property type="evidence" value="ECO:0007669"/>
    <property type="project" value="UniProtKB-KW"/>
</dbReference>
<sequence>MVLEDAVARAAADRQKVAPTKLAHVVFRTAAKQPMLDWYSKVLDGEVVFDNAFIGFITYDDEHHRVAVIEVPDLQRPERIGPGLHHVAFTYGSLTDLLHTYERLKAEDIRPQYCINHGPTTSMYYGDPDGNRVELQIDNFPTMEEATAWLNSPAFAENPIGVDFDPEELLAKHRRGVPEAELKRRPNIGPRGLPAR</sequence>
<dbReference type="OrthoDB" id="5243302at2"/>
<feature type="domain" description="VOC" evidence="2">
    <location>
        <begin position="21"/>
        <end position="138"/>
    </location>
</feature>
<feature type="region of interest" description="Disordered" evidence="1">
    <location>
        <begin position="174"/>
        <end position="196"/>
    </location>
</feature>
<keyword evidence="3" id="KW-0560">Oxidoreductase</keyword>
<keyword evidence="3" id="KW-0223">Dioxygenase</keyword>
<evidence type="ECO:0000313" key="3">
    <source>
        <dbReference type="EMBL" id="TXL70236.1"/>
    </source>
</evidence>
<comment type="caution">
    <text evidence="3">The sequence shown here is derived from an EMBL/GenBank/DDBJ whole genome shotgun (WGS) entry which is preliminary data.</text>
</comment>
<dbReference type="InterPro" id="IPR029068">
    <property type="entry name" value="Glyas_Bleomycin-R_OHBP_Dase"/>
</dbReference>
<organism evidence="3 4">
    <name type="scientific">Vineibacter terrae</name>
    <dbReference type="NCBI Taxonomy" id="2586908"/>
    <lineage>
        <taxon>Bacteria</taxon>
        <taxon>Pseudomonadati</taxon>
        <taxon>Pseudomonadota</taxon>
        <taxon>Alphaproteobacteria</taxon>
        <taxon>Hyphomicrobiales</taxon>
        <taxon>Vineibacter</taxon>
    </lineage>
</organism>
<protein>
    <submittedName>
        <fullName evidence="3">Biphenyl 2,3-dioxygenase</fullName>
    </submittedName>
</protein>
<dbReference type="EMBL" id="VDUZ01000063">
    <property type="protein sequence ID" value="TXL70236.1"/>
    <property type="molecule type" value="Genomic_DNA"/>
</dbReference>
<dbReference type="Proteomes" id="UP000321638">
    <property type="component" value="Unassembled WGS sequence"/>
</dbReference>
<evidence type="ECO:0000259" key="2">
    <source>
        <dbReference type="PROSITE" id="PS51819"/>
    </source>
</evidence>
<accession>A0A5C8P994</accession>
<dbReference type="RefSeq" id="WP_147851750.1">
    <property type="nucleotide sequence ID" value="NZ_VDUZ01000063.1"/>
</dbReference>
<proteinExistence type="predicted"/>
<dbReference type="InterPro" id="IPR004360">
    <property type="entry name" value="Glyas_Fos-R_dOase_dom"/>
</dbReference>
<keyword evidence="4" id="KW-1185">Reference proteome</keyword>
<name>A0A5C8P994_9HYPH</name>